<dbReference type="AlphaFoldDB" id="A0A9P6LHC4"/>
<dbReference type="Gene3D" id="2.120.10.30">
    <property type="entry name" value="TolB, C-terminal domain"/>
    <property type="match status" value="1"/>
</dbReference>
<dbReference type="Proteomes" id="UP000781932">
    <property type="component" value="Unassembled WGS sequence"/>
</dbReference>
<feature type="chain" id="PRO_5040477270" description="SMP-30/Gluconolactonase/LRE-like region domain-containing protein" evidence="1">
    <location>
        <begin position="19"/>
        <end position="327"/>
    </location>
</feature>
<keyword evidence="3" id="KW-1185">Reference proteome</keyword>
<evidence type="ECO:0008006" key="4">
    <source>
        <dbReference type="Google" id="ProtNLM"/>
    </source>
</evidence>
<name>A0A9P6LHC4_9PEZI</name>
<evidence type="ECO:0000256" key="1">
    <source>
        <dbReference type="SAM" id="SignalP"/>
    </source>
</evidence>
<evidence type="ECO:0000313" key="3">
    <source>
        <dbReference type="Proteomes" id="UP000781932"/>
    </source>
</evidence>
<dbReference type="EMBL" id="JAATWM020000037">
    <property type="protein sequence ID" value="KAF9872475.1"/>
    <property type="molecule type" value="Genomic_DNA"/>
</dbReference>
<proteinExistence type="predicted"/>
<dbReference type="PANTHER" id="PTHR42060">
    <property type="entry name" value="NHL REPEAT-CONTAINING PROTEIN-RELATED"/>
    <property type="match status" value="1"/>
</dbReference>
<dbReference type="OrthoDB" id="5233393at2759"/>
<dbReference type="InterPro" id="IPR052998">
    <property type="entry name" value="Hetero-Diels-Alderase-like"/>
</dbReference>
<keyword evidence="1" id="KW-0732">Signal</keyword>
<dbReference type="InterPro" id="IPR011042">
    <property type="entry name" value="6-blade_b-propeller_TolB-like"/>
</dbReference>
<feature type="signal peptide" evidence="1">
    <location>
        <begin position="1"/>
        <end position="18"/>
    </location>
</feature>
<sequence>MRTTLATFFAGLLSSAWCLPVEDSQASLFYQRQLAELPKTWIENIAVRRNGNLLLNTFNNGQMYTADPSQSPLQPRIIAKVEGVNALYGITEVGRDIFAVAGANFDPATMAMPDQSSMRLAVVSFQSDRQFTDGNPSVEVILKNTTFGAVNGLTSLSCQRHIVLGAISATGEILRVNTKTRVADIAFKDEEFTIGSSGLFPFGVNGLKIFNSYLYFTNTNRQTFGRVKIDKLGNKVGNVEIITRAPANSTLTPDDFVIDKLGNAYVGFWPSLLVKIAPDGKQTILVNGTLAGPTSEALSRDGKTLYTVTAGLGLATVGGGQILEAKV</sequence>
<protein>
    <recommendedName>
        <fullName evidence="4">SMP-30/Gluconolactonase/LRE-like region domain-containing protein</fullName>
    </recommendedName>
</protein>
<dbReference type="PANTHER" id="PTHR42060:SF1">
    <property type="entry name" value="NHL REPEAT-CONTAINING PROTEIN"/>
    <property type="match status" value="1"/>
</dbReference>
<reference evidence="2" key="2">
    <citation type="submission" date="2020-11" db="EMBL/GenBank/DDBJ databases">
        <title>Whole genome sequencing of Colletotrichum sp.</title>
        <authorList>
            <person name="Li H."/>
        </authorList>
    </citation>
    <scope>NUCLEOTIDE SEQUENCE</scope>
    <source>
        <strain evidence="2">CkLH20</strain>
    </source>
</reference>
<comment type="caution">
    <text evidence="2">The sequence shown here is derived from an EMBL/GenBank/DDBJ whole genome shotgun (WGS) entry which is preliminary data.</text>
</comment>
<organism evidence="2 3">
    <name type="scientific">Colletotrichum karsti</name>
    <dbReference type="NCBI Taxonomy" id="1095194"/>
    <lineage>
        <taxon>Eukaryota</taxon>
        <taxon>Fungi</taxon>
        <taxon>Dikarya</taxon>
        <taxon>Ascomycota</taxon>
        <taxon>Pezizomycotina</taxon>
        <taxon>Sordariomycetes</taxon>
        <taxon>Hypocreomycetidae</taxon>
        <taxon>Glomerellales</taxon>
        <taxon>Glomerellaceae</taxon>
        <taxon>Colletotrichum</taxon>
        <taxon>Colletotrichum boninense species complex</taxon>
    </lineage>
</organism>
<accession>A0A9P6LHC4</accession>
<dbReference type="RefSeq" id="XP_038741936.1">
    <property type="nucleotide sequence ID" value="XM_038892687.1"/>
</dbReference>
<dbReference type="GeneID" id="62165761"/>
<evidence type="ECO:0000313" key="2">
    <source>
        <dbReference type="EMBL" id="KAF9872475.1"/>
    </source>
</evidence>
<dbReference type="SUPFAM" id="SSF63829">
    <property type="entry name" value="Calcium-dependent phosphotriesterase"/>
    <property type="match status" value="1"/>
</dbReference>
<reference evidence="2" key="1">
    <citation type="submission" date="2020-03" db="EMBL/GenBank/DDBJ databases">
        <authorList>
            <person name="He L."/>
        </authorList>
    </citation>
    <scope>NUCLEOTIDE SEQUENCE</scope>
    <source>
        <strain evidence="2">CkLH20</strain>
    </source>
</reference>
<gene>
    <name evidence="2" type="ORF">CkaCkLH20_09972</name>
</gene>